<accession>A0AAD7H6T3</accession>
<sequence length="190" mass="21794">MSWEEKAQHAHWAELRGAIIEGGIARTAGLVGGEGSHHLSWIWMTVQVVITDKNDPRLHNALRVEWCKAYSWVKRYSEDVRLLREEMRCTIAFGYTEAEKWEELMREELLGSSPELTEGHRAYAAEHANTERKMCELLQGRWARILAKADAYLAARGVLDAETVVTVELEMGDELEPEDEEVRLKGEEEE</sequence>
<reference evidence="1" key="1">
    <citation type="submission" date="2023-03" db="EMBL/GenBank/DDBJ databases">
        <title>Massive genome expansion in bonnet fungi (Mycena s.s.) driven by repeated elements and novel gene families across ecological guilds.</title>
        <authorList>
            <consortium name="Lawrence Berkeley National Laboratory"/>
            <person name="Harder C.B."/>
            <person name="Miyauchi S."/>
            <person name="Viragh M."/>
            <person name="Kuo A."/>
            <person name="Thoen E."/>
            <person name="Andreopoulos B."/>
            <person name="Lu D."/>
            <person name="Skrede I."/>
            <person name="Drula E."/>
            <person name="Henrissat B."/>
            <person name="Morin E."/>
            <person name="Kohler A."/>
            <person name="Barry K."/>
            <person name="LaButti K."/>
            <person name="Morin E."/>
            <person name="Salamov A."/>
            <person name="Lipzen A."/>
            <person name="Mereny Z."/>
            <person name="Hegedus B."/>
            <person name="Baldrian P."/>
            <person name="Stursova M."/>
            <person name="Weitz H."/>
            <person name="Taylor A."/>
            <person name="Grigoriev I.V."/>
            <person name="Nagy L.G."/>
            <person name="Martin F."/>
            <person name="Kauserud H."/>
        </authorList>
    </citation>
    <scope>NUCLEOTIDE SEQUENCE</scope>
    <source>
        <strain evidence="1">CBHHK182m</strain>
    </source>
</reference>
<gene>
    <name evidence="1" type="ORF">B0H16DRAFT_1743026</name>
</gene>
<dbReference type="EMBL" id="JARKIB010000335">
    <property type="protein sequence ID" value="KAJ7713800.1"/>
    <property type="molecule type" value="Genomic_DNA"/>
</dbReference>
<proteinExistence type="predicted"/>
<evidence type="ECO:0000313" key="2">
    <source>
        <dbReference type="Proteomes" id="UP001215598"/>
    </source>
</evidence>
<keyword evidence="2" id="KW-1185">Reference proteome</keyword>
<dbReference type="Proteomes" id="UP001215598">
    <property type="component" value="Unassembled WGS sequence"/>
</dbReference>
<name>A0AAD7H6T3_9AGAR</name>
<protein>
    <submittedName>
        <fullName evidence="1">Uncharacterized protein</fullName>
    </submittedName>
</protein>
<dbReference type="AlphaFoldDB" id="A0AAD7H6T3"/>
<comment type="caution">
    <text evidence="1">The sequence shown here is derived from an EMBL/GenBank/DDBJ whole genome shotgun (WGS) entry which is preliminary data.</text>
</comment>
<evidence type="ECO:0000313" key="1">
    <source>
        <dbReference type="EMBL" id="KAJ7713800.1"/>
    </source>
</evidence>
<organism evidence="1 2">
    <name type="scientific">Mycena metata</name>
    <dbReference type="NCBI Taxonomy" id="1033252"/>
    <lineage>
        <taxon>Eukaryota</taxon>
        <taxon>Fungi</taxon>
        <taxon>Dikarya</taxon>
        <taxon>Basidiomycota</taxon>
        <taxon>Agaricomycotina</taxon>
        <taxon>Agaricomycetes</taxon>
        <taxon>Agaricomycetidae</taxon>
        <taxon>Agaricales</taxon>
        <taxon>Marasmiineae</taxon>
        <taxon>Mycenaceae</taxon>
        <taxon>Mycena</taxon>
    </lineage>
</organism>